<reference evidence="3" key="1">
    <citation type="submission" date="2019-09" db="EMBL/GenBank/DDBJ databases">
        <authorList>
            <person name="Jung D.-H."/>
        </authorList>
    </citation>
    <scope>NUCLEOTIDE SEQUENCE [LARGE SCALE GENOMIC DNA]</scope>
    <source>
        <strain evidence="3">JA-25</strain>
    </source>
</reference>
<feature type="region of interest" description="Disordered" evidence="1">
    <location>
        <begin position="216"/>
        <end position="245"/>
    </location>
</feature>
<evidence type="ECO:0000313" key="2">
    <source>
        <dbReference type="EMBL" id="NID10211.1"/>
    </source>
</evidence>
<dbReference type="PROSITE" id="PS51257">
    <property type="entry name" value="PROKAR_LIPOPROTEIN"/>
    <property type="match status" value="1"/>
</dbReference>
<dbReference type="EMBL" id="WAEL01000002">
    <property type="protein sequence ID" value="NID10211.1"/>
    <property type="molecule type" value="Genomic_DNA"/>
</dbReference>
<keyword evidence="3" id="KW-1185">Reference proteome</keyword>
<evidence type="ECO:0000256" key="1">
    <source>
        <dbReference type="SAM" id="MobiDB-lite"/>
    </source>
</evidence>
<name>A0ABX0QCT1_9BACT</name>
<feature type="compositionally biased region" description="Basic and acidic residues" evidence="1">
    <location>
        <begin position="217"/>
        <end position="233"/>
    </location>
</feature>
<evidence type="ECO:0000313" key="3">
    <source>
        <dbReference type="Proteomes" id="UP000606008"/>
    </source>
</evidence>
<proteinExistence type="predicted"/>
<organism evidence="2 3">
    <name type="scientific">Fibrivirga algicola</name>
    <dbReference type="NCBI Taxonomy" id="2950420"/>
    <lineage>
        <taxon>Bacteria</taxon>
        <taxon>Pseudomonadati</taxon>
        <taxon>Bacteroidota</taxon>
        <taxon>Cytophagia</taxon>
        <taxon>Cytophagales</taxon>
        <taxon>Spirosomataceae</taxon>
        <taxon>Fibrivirga</taxon>
    </lineage>
</organism>
<accession>A0ABX0QCT1</accession>
<reference evidence="3" key="2">
    <citation type="submission" date="2023-07" db="EMBL/GenBank/DDBJ databases">
        <authorList>
            <person name="Jung D.-H."/>
        </authorList>
    </citation>
    <scope>NUCLEOTIDE SEQUENCE [LARGE SCALE GENOMIC DNA]</scope>
    <source>
        <strain evidence="3">JA-25</strain>
    </source>
</reference>
<dbReference type="RefSeq" id="WP_166691579.1">
    <property type="nucleotide sequence ID" value="NZ_WAEL01000002.1"/>
</dbReference>
<protein>
    <submittedName>
        <fullName evidence="2">Uncharacterized protein</fullName>
    </submittedName>
</protein>
<sequence>MKLSILGYFTIGLFTLLVSSCGIDNGSEVPVDRSTLKIALVDSLVLEEKDGTYYLTEDLRELCAVLIPDAKNCSRTYILDPTILRLDLQKEFSLKTTIEKGGAKNVNNPKVIGKLINKNFDQLEIPKEFSKATQTVVSTDLIESYVNSKASKDSILVFSTDESKDIYIVNKTKYRVFSSIESLRNKILSILCEDTKANFTLLINPPVIKDPVIIKDPPIKTEEPKGPRTGPKEGRKKGGTVNKSKPNGVLNIIKGSEGCDVCTRYYSATDNNGFIHEVRERNSTNCCPCGKTVKMNGLTYIMNCEGAPHLEPVN</sequence>
<dbReference type="Proteomes" id="UP000606008">
    <property type="component" value="Unassembled WGS sequence"/>
</dbReference>
<gene>
    <name evidence="2" type="ORF">F7231_08495</name>
</gene>
<comment type="caution">
    <text evidence="2">The sequence shown here is derived from an EMBL/GenBank/DDBJ whole genome shotgun (WGS) entry which is preliminary data.</text>
</comment>